<reference evidence="1 2" key="1">
    <citation type="submission" date="2024-01" db="EMBL/GenBank/DDBJ databases">
        <title>Genome assemblies of Stephania.</title>
        <authorList>
            <person name="Yang L."/>
        </authorList>
    </citation>
    <scope>NUCLEOTIDE SEQUENCE [LARGE SCALE GENOMIC DNA]</scope>
    <source>
        <strain evidence="1">QJT</strain>
        <tissue evidence="1">Leaf</tissue>
    </source>
</reference>
<accession>A0AAP0IYE6</accession>
<proteinExistence type="predicted"/>
<keyword evidence="2" id="KW-1185">Reference proteome</keyword>
<dbReference type="Proteomes" id="UP001417504">
    <property type="component" value="Unassembled WGS sequence"/>
</dbReference>
<gene>
    <name evidence="1" type="ORF">Sjap_013052</name>
</gene>
<evidence type="ECO:0000313" key="1">
    <source>
        <dbReference type="EMBL" id="KAK9123450.1"/>
    </source>
</evidence>
<evidence type="ECO:0000313" key="2">
    <source>
        <dbReference type="Proteomes" id="UP001417504"/>
    </source>
</evidence>
<comment type="caution">
    <text evidence="1">The sequence shown here is derived from an EMBL/GenBank/DDBJ whole genome shotgun (WGS) entry which is preliminary data.</text>
</comment>
<organism evidence="1 2">
    <name type="scientific">Stephania japonica</name>
    <dbReference type="NCBI Taxonomy" id="461633"/>
    <lineage>
        <taxon>Eukaryota</taxon>
        <taxon>Viridiplantae</taxon>
        <taxon>Streptophyta</taxon>
        <taxon>Embryophyta</taxon>
        <taxon>Tracheophyta</taxon>
        <taxon>Spermatophyta</taxon>
        <taxon>Magnoliopsida</taxon>
        <taxon>Ranunculales</taxon>
        <taxon>Menispermaceae</taxon>
        <taxon>Menispermoideae</taxon>
        <taxon>Cissampelideae</taxon>
        <taxon>Stephania</taxon>
    </lineage>
</organism>
<dbReference type="AlphaFoldDB" id="A0AAP0IYE6"/>
<protein>
    <submittedName>
        <fullName evidence="1">Uncharacterized protein</fullName>
    </submittedName>
</protein>
<dbReference type="EMBL" id="JBBNAE010000005">
    <property type="protein sequence ID" value="KAK9123450.1"/>
    <property type="molecule type" value="Genomic_DNA"/>
</dbReference>
<name>A0AAP0IYE6_9MAGN</name>
<sequence>MDNASCIGRLTECSGAVSSSLGEEQSPFRGDPDYAMKFVASVDAEYRSYGGTVAYEFNMMADGSSELREADEVEVVIDPKDIELTTARAECQQGLSDRAMAEDMNNIQP</sequence>